<dbReference type="AlphaFoldDB" id="A0A1G4MKH8"/>
<accession>A0A1G4MKH8</accession>
<feature type="region of interest" description="Disordered" evidence="1">
    <location>
        <begin position="133"/>
        <end position="157"/>
    </location>
</feature>
<dbReference type="Proteomes" id="UP000190831">
    <property type="component" value="Chromosome H"/>
</dbReference>
<dbReference type="OrthoDB" id="4068351at2759"/>
<evidence type="ECO:0000313" key="3">
    <source>
        <dbReference type="Proteomes" id="UP000190831"/>
    </source>
</evidence>
<dbReference type="OMA" id="RNENYHL"/>
<dbReference type="EMBL" id="LT598491">
    <property type="protein sequence ID" value="SCW04377.1"/>
    <property type="molecule type" value="Genomic_DNA"/>
</dbReference>
<evidence type="ECO:0000256" key="1">
    <source>
        <dbReference type="SAM" id="MobiDB-lite"/>
    </source>
</evidence>
<reference evidence="2 3" key="1">
    <citation type="submission" date="2016-03" db="EMBL/GenBank/DDBJ databases">
        <authorList>
            <person name="Devillers H."/>
        </authorList>
    </citation>
    <scope>NUCLEOTIDE SEQUENCE [LARGE SCALE GENOMIC DNA]</scope>
    <source>
        <strain evidence="2">CBS 6772</strain>
    </source>
</reference>
<evidence type="ECO:0000313" key="2">
    <source>
        <dbReference type="EMBL" id="SCW04377.1"/>
    </source>
</evidence>
<protein>
    <submittedName>
        <fullName evidence="2">LAFE_0H12178g1_1</fullName>
    </submittedName>
</protein>
<sequence>MVVEDQDSEVSQLTFSFGELELRDSNTGPKETQNEKQYHQNQIQGPFVPNPLQGLVPQEICSLALQEKENMQETSQSSGDLRSASVIDDSVTEARSASETVFAKLKNENYHLRLELTQKAQEVEGLQQKLQHFTEDPKSKSLAMPPKLGPYRVSRAAHPNLSPTRLSIENASDVDIATHFSESPYKSRSSSRQKPISTTSSEFAQVHSRQKLLLYSIVPYVERTIDAFQCSEVFGDDAKDSREKFQAFMSVDISWEQKIKLMAEVLDDLIYLQRQCIALLNRELQVKKVSSQLEFLFTVFLDPDEYGIMKQEHVSKLKKEMMDILVNLFDYDVDNSKSHTTEASSNELLQKLKKRDKTDPLYKVKKTQKIQTGLDICTDALQKYSALQFQNLKKQSRQSENTSPIVLEPNDSRRRKKSLEFIPIGYDEAMLADTPPKNVSKRQLQLKSKSSHASMLHRLKQEGQVENDPLQLFFSEFLDDAASCMNVDKAKSTVPSYTNI</sequence>
<gene>
    <name evidence="2" type="ORF">LAFE_0H12178G</name>
</gene>
<proteinExistence type="predicted"/>
<name>A0A1G4MKH8_LACFM</name>
<keyword evidence="3" id="KW-1185">Reference proteome</keyword>
<dbReference type="STRING" id="4955.A0A1G4MKH8"/>
<organism evidence="2 3">
    <name type="scientific">Lachancea fermentati</name>
    <name type="common">Zygosaccharomyces fermentati</name>
    <dbReference type="NCBI Taxonomy" id="4955"/>
    <lineage>
        <taxon>Eukaryota</taxon>
        <taxon>Fungi</taxon>
        <taxon>Dikarya</taxon>
        <taxon>Ascomycota</taxon>
        <taxon>Saccharomycotina</taxon>
        <taxon>Saccharomycetes</taxon>
        <taxon>Saccharomycetales</taxon>
        <taxon>Saccharomycetaceae</taxon>
        <taxon>Lachancea</taxon>
    </lineage>
</organism>
<feature type="region of interest" description="Disordered" evidence="1">
    <location>
        <begin position="1"/>
        <end position="39"/>
    </location>
</feature>